<dbReference type="SUPFAM" id="SSF48371">
    <property type="entry name" value="ARM repeat"/>
    <property type="match status" value="1"/>
</dbReference>
<dbReference type="GO" id="GO:0005737">
    <property type="term" value="C:cytoplasm"/>
    <property type="evidence" value="ECO:0007669"/>
    <property type="project" value="TreeGrafter"/>
</dbReference>
<dbReference type="InterPro" id="IPR016024">
    <property type="entry name" value="ARM-type_fold"/>
</dbReference>
<feature type="domain" description="TTI1 N-terminal TPR" evidence="3">
    <location>
        <begin position="73"/>
        <end position="440"/>
    </location>
</feature>
<proteinExistence type="predicted"/>
<keyword evidence="6" id="KW-1185">Reference proteome</keyword>
<dbReference type="GeneID" id="88174399"/>
<dbReference type="Pfam" id="PF24181">
    <property type="entry name" value="TPR_TTI1_C"/>
    <property type="match status" value="1"/>
</dbReference>
<dbReference type="Pfam" id="PF21547">
    <property type="entry name" value="TTI1"/>
    <property type="match status" value="1"/>
</dbReference>
<keyword evidence="2" id="KW-0812">Transmembrane</keyword>
<feature type="domain" description="TTI1 C-terminal TPR" evidence="4">
    <location>
        <begin position="959"/>
        <end position="1074"/>
    </location>
</feature>
<feature type="compositionally biased region" description="Acidic residues" evidence="1">
    <location>
        <begin position="989"/>
        <end position="1004"/>
    </location>
</feature>
<dbReference type="Pfam" id="PF24173">
    <property type="entry name" value="TPR_TTI1_N"/>
    <property type="match status" value="1"/>
</dbReference>
<protein>
    <recommendedName>
        <fullName evidence="7">TEL2-interacting protein 1</fullName>
    </recommendedName>
</protein>
<dbReference type="InterPro" id="IPR057566">
    <property type="entry name" value="TPR_TTI1_N"/>
</dbReference>
<dbReference type="AlphaFoldDB" id="A0AAX4HBY7"/>
<keyword evidence="2" id="KW-0472">Membrane</keyword>
<evidence type="ECO:0000259" key="3">
    <source>
        <dbReference type="Pfam" id="PF24173"/>
    </source>
</evidence>
<evidence type="ECO:0000313" key="5">
    <source>
        <dbReference type="EMBL" id="WPK25993.1"/>
    </source>
</evidence>
<dbReference type="EMBL" id="CP138897">
    <property type="protein sequence ID" value="WPK25993.1"/>
    <property type="molecule type" value="Genomic_DNA"/>
</dbReference>
<dbReference type="InterPro" id="IPR052587">
    <property type="entry name" value="TELO2-interacting_protein_1"/>
</dbReference>
<evidence type="ECO:0008006" key="7">
    <source>
        <dbReference type="Google" id="ProtNLM"/>
    </source>
</evidence>
<organism evidence="5 6">
    <name type="scientific">Australozyma saopauloensis</name>
    <dbReference type="NCBI Taxonomy" id="291208"/>
    <lineage>
        <taxon>Eukaryota</taxon>
        <taxon>Fungi</taxon>
        <taxon>Dikarya</taxon>
        <taxon>Ascomycota</taxon>
        <taxon>Saccharomycotina</taxon>
        <taxon>Pichiomycetes</taxon>
        <taxon>Metschnikowiaceae</taxon>
        <taxon>Australozyma</taxon>
    </lineage>
</organism>
<accession>A0AAX4HBY7</accession>
<feature type="region of interest" description="Disordered" evidence="1">
    <location>
        <begin position="978"/>
        <end position="1004"/>
    </location>
</feature>
<evidence type="ECO:0000256" key="2">
    <source>
        <dbReference type="SAM" id="Phobius"/>
    </source>
</evidence>
<dbReference type="Proteomes" id="UP001338582">
    <property type="component" value="Chromosome 4"/>
</dbReference>
<reference evidence="5 6" key="1">
    <citation type="submission" date="2023-10" db="EMBL/GenBank/DDBJ databases">
        <title>Draft Genome Sequence of Candida saopaulonensis from a very Premature Infant with Sepsis.</title>
        <authorList>
            <person name="Ning Y."/>
            <person name="Dai R."/>
            <person name="Xiao M."/>
            <person name="Xu Y."/>
            <person name="Yan Q."/>
            <person name="Zhang L."/>
        </authorList>
    </citation>
    <scope>NUCLEOTIDE SEQUENCE [LARGE SCALE GENOMIC DNA]</scope>
    <source>
        <strain evidence="5 6">19XY460</strain>
    </source>
</reference>
<dbReference type="KEGG" id="asau:88174399"/>
<dbReference type="InterPro" id="IPR057567">
    <property type="entry name" value="TPR_TTI1_C"/>
</dbReference>
<dbReference type="RefSeq" id="XP_062878375.1">
    <property type="nucleotide sequence ID" value="XM_063022305.1"/>
</dbReference>
<evidence type="ECO:0000256" key="1">
    <source>
        <dbReference type="SAM" id="MobiDB-lite"/>
    </source>
</evidence>
<dbReference type="InterPro" id="IPR049362">
    <property type="entry name" value="TTI1_rpt"/>
</dbReference>
<feature type="transmembrane region" description="Helical" evidence="2">
    <location>
        <begin position="12"/>
        <end position="30"/>
    </location>
</feature>
<gene>
    <name evidence="5" type="ORF">PUMCH_003335</name>
</gene>
<keyword evidence="2" id="KW-1133">Transmembrane helix</keyword>
<evidence type="ECO:0000313" key="6">
    <source>
        <dbReference type="Proteomes" id="UP001338582"/>
    </source>
</evidence>
<name>A0AAX4HBY7_9ASCO</name>
<sequence length="1224" mass="137929">MNEYDQKDNYGYLELNLLIVNVLFFVTFHLSPKLMLITNPTICSQSQIKTRFLRPFVLIMDVDSVRERSVEVFRDIKPICVDLLDASNDSCTSESTLEHLLRSLSTTLYKPLTNDSDEGEHVISTKLADYIFMPISILLKRPTILEENTRFILQIITYLLNHSWKHNADEILLDQLGPLVVFLAGGDSINTRKESAADGKLAEFINSAARAIEAFLICTPRNYYTGLENSKRLSVLGDTTTLLLEFLQALDSSSEALAQSLLGTLTQVYSIRVSAQQASFVFPGMVSKVINFYLQTKNLHTPTVVAIIELLRVLTIKVFADDSLNLSESSNELVPSTADSVKLLLQDDSATTPLDLPVLFVVEQTTEHRTDAWLKATSKQYKLSLLAFSKALLLSPNSKSRAVSNSKLANSLIGFVSSILLKCFRSLYQEIVLVTVDIMSALHHAFTDGGALENEDLLEKISKMYIMQGRSNLLLLLEPLLNKTENLINSQLDSALRLMTEEKLALCLSATSVHIHLCESVLGSLMKKSTETKILKKEALQVISRCLKQSLVSQSSKVIKAEKENLLRAMSGDGSTEEASNYLDDVRLPPGIDARKIASTTPNRATENSLLYVSSLNRINFEVDSTDEQKNSLGQLLKLFSRSSEAQICKFLQSFGKGSNETMETFVDALLEPDQNEPLTSPSLLPDKAVPLWIANNLYKNSQSISEESFDVADFMVDIDFDDNSPVKQCSEADFFVLDAAKDVLYLCNEFTTIDQALTKRELIALCESLQAVALESIGLLSTKFSKEAFQTEVLIEYLYPLLESFAQAPESIVHLHAKLALKRISDAHYNGSLQQLIFENSDYLVDSLSIRFSVSGGLTPSLSGIILIVLKISGVQLLQSNQLQDIIAEMFIVIDSYHGYSVLVENFFVVFQEIIVKTKELYHDQLSDRTKITSEHKSAYYPWSMTSKDEMLRLLKDNEDLVDIPDDFDPQKEYFKRKPGVPFSDQLGDSDDEEDEAETDELPVENEKWSSFIAQNIYLLVEQIFKYGCQMLTHPSAKLRIQVLRTLKEAYPLLSTNYTTLMPLLADYFPLLLVLCTGSSTLSDHWRDQEDLQNLVNLIVPALELLEVVIEEDSKHEKFMASRYVEIWNFFRDRSPIIAGIFAENLNALIRENSSYQLSSNRVSDRIKHLYSKILLTGLRTYERTVPDLLAHEIVRVCSVLGIERDWDLGRDVQNHLWVLQNC</sequence>
<dbReference type="PANTHER" id="PTHR18460">
    <property type="entry name" value="TEL2 INTERACTING PROTEIN 1 TTI1 FAMILY MEMBER"/>
    <property type="match status" value="1"/>
</dbReference>
<dbReference type="PANTHER" id="PTHR18460:SF3">
    <property type="entry name" value="TELO2-INTERACTING PROTEIN 1 HOMOLOG"/>
    <property type="match status" value="1"/>
</dbReference>
<evidence type="ECO:0000259" key="4">
    <source>
        <dbReference type="Pfam" id="PF24181"/>
    </source>
</evidence>